<dbReference type="AlphaFoldDB" id="A0A834LWC7"/>
<reference evidence="1" key="1">
    <citation type="submission" date="2019-11" db="EMBL/GenBank/DDBJ databases">
        <authorList>
            <person name="Liu Y."/>
            <person name="Hou J."/>
            <person name="Li T.-Q."/>
            <person name="Guan C.-H."/>
            <person name="Wu X."/>
            <person name="Wu H.-Z."/>
            <person name="Ling F."/>
            <person name="Zhang R."/>
            <person name="Shi X.-G."/>
            <person name="Ren J.-P."/>
            <person name="Chen E.-F."/>
            <person name="Sun J.-M."/>
        </authorList>
    </citation>
    <scope>NUCLEOTIDE SEQUENCE</scope>
    <source>
        <strain evidence="1">Adult_tree_wgs_1</strain>
        <tissue evidence="1">Leaves</tissue>
    </source>
</reference>
<gene>
    <name evidence="1" type="ORF">RHSIM_Rhsim03G0096700</name>
</gene>
<dbReference type="Proteomes" id="UP000626092">
    <property type="component" value="Unassembled WGS sequence"/>
</dbReference>
<comment type="caution">
    <text evidence="1">The sequence shown here is derived from an EMBL/GenBank/DDBJ whole genome shotgun (WGS) entry which is preliminary data.</text>
</comment>
<keyword evidence="2" id="KW-1185">Reference proteome</keyword>
<sequence>MSTWEGEERVVGGRGGERVVSGGAAATMGGAAVIEEGDDGAGVSNGGATGSGHTPLTPTMEGLHKAVEEGAKGSSGTTAMNKTAPVGHFSATSVLKSSAVESKSGDGGIGASEPVPFAEGYFLESAGPQDILGDGSVAGAHEGGEIPEEMLEPETVVEERLTAVNEEKAFAAAARPEFSPETYTPPLHLFKPVGITNYALINVEYPCDMLLRDRDRHISSTRTTEWSKSSKDAWLKLRLGELLLKPEQRPEEKVTVVVTLKEPEDEVKVPVLEVEGEVARSGDCGYPMVSSPRYESSRFVSREWVESAIMSMLEMRKLLRNCARGKTLQTRPAPELATTPAVESPQA</sequence>
<proteinExistence type="predicted"/>
<dbReference type="EMBL" id="WJXA01000003">
    <property type="protein sequence ID" value="KAF7149338.1"/>
    <property type="molecule type" value="Genomic_DNA"/>
</dbReference>
<accession>A0A834LWC7</accession>
<evidence type="ECO:0000313" key="1">
    <source>
        <dbReference type="EMBL" id="KAF7149338.1"/>
    </source>
</evidence>
<evidence type="ECO:0000313" key="2">
    <source>
        <dbReference type="Proteomes" id="UP000626092"/>
    </source>
</evidence>
<protein>
    <submittedName>
        <fullName evidence="1">Uncharacterized protein</fullName>
    </submittedName>
</protein>
<name>A0A834LWC7_RHOSS</name>
<organism evidence="1 2">
    <name type="scientific">Rhododendron simsii</name>
    <name type="common">Sims's rhododendron</name>
    <dbReference type="NCBI Taxonomy" id="118357"/>
    <lineage>
        <taxon>Eukaryota</taxon>
        <taxon>Viridiplantae</taxon>
        <taxon>Streptophyta</taxon>
        <taxon>Embryophyta</taxon>
        <taxon>Tracheophyta</taxon>
        <taxon>Spermatophyta</taxon>
        <taxon>Magnoliopsida</taxon>
        <taxon>eudicotyledons</taxon>
        <taxon>Gunneridae</taxon>
        <taxon>Pentapetalae</taxon>
        <taxon>asterids</taxon>
        <taxon>Ericales</taxon>
        <taxon>Ericaceae</taxon>
        <taxon>Ericoideae</taxon>
        <taxon>Rhodoreae</taxon>
        <taxon>Rhododendron</taxon>
    </lineage>
</organism>